<dbReference type="SUPFAM" id="SSF54862">
    <property type="entry name" value="4Fe-4S ferredoxins"/>
    <property type="match status" value="1"/>
</dbReference>
<comment type="caution">
    <text evidence="7">The sequence shown here is derived from an EMBL/GenBank/DDBJ whole genome shotgun (WGS) entry which is preliminary data.</text>
</comment>
<dbReference type="AlphaFoldDB" id="A0A7J2TJW5"/>
<name>A0A7J2TJW5_ARCFL</name>
<evidence type="ECO:0000259" key="6">
    <source>
        <dbReference type="PROSITE" id="PS51379"/>
    </source>
</evidence>
<dbReference type="PANTHER" id="PTHR43255:SF1">
    <property type="entry name" value="IRON-SULFUR-BINDING OXIDOREDUCTASE FADF-RELATED"/>
    <property type="match status" value="1"/>
</dbReference>
<organism evidence="7">
    <name type="scientific">Archaeoglobus fulgidus</name>
    <dbReference type="NCBI Taxonomy" id="2234"/>
    <lineage>
        <taxon>Archaea</taxon>
        <taxon>Methanobacteriati</taxon>
        <taxon>Methanobacteriota</taxon>
        <taxon>Archaeoglobi</taxon>
        <taxon>Archaeoglobales</taxon>
        <taxon>Archaeoglobaceae</taxon>
        <taxon>Archaeoglobus</taxon>
    </lineage>
</organism>
<keyword evidence="1" id="KW-0004">4Fe-4S</keyword>
<dbReference type="InterPro" id="IPR017900">
    <property type="entry name" value="4Fe4S_Fe_S_CS"/>
</dbReference>
<evidence type="ECO:0000256" key="1">
    <source>
        <dbReference type="ARBA" id="ARBA00022485"/>
    </source>
</evidence>
<keyword evidence="4" id="KW-0408">Iron</keyword>
<reference evidence="7" key="1">
    <citation type="journal article" date="2020" name="mSystems">
        <title>Genome- and Community-Level Interaction Insights into Carbon Utilization and Element Cycling Functions of Hydrothermarchaeota in Hydrothermal Sediment.</title>
        <authorList>
            <person name="Zhou Z."/>
            <person name="Liu Y."/>
            <person name="Xu W."/>
            <person name="Pan J."/>
            <person name="Luo Z.H."/>
            <person name="Li M."/>
        </authorList>
    </citation>
    <scope>NUCLEOTIDE SEQUENCE [LARGE SCALE GENOMIC DNA]</scope>
    <source>
        <strain evidence="7">SpSt-26</strain>
    </source>
</reference>
<evidence type="ECO:0000256" key="3">
    <source>
        <dbReference type="ARBA" id="ARBA00023002"/>
    </source>
</evidence>
<keyword evidence="3" id="KW-0560">Oxidoreductase</keyword>
<evidence type="ECO:0000256" key="2">
    <source>
        <dbReference type="ARBA" id="ARBA00022723"/>
    </source>
</evidence>
<dbReference type="InterPro" id="IPR051460">
    <property type="entry name" value="HdrC_iron-sulfur_subunit"/>
</dbReference>
<dbReference type="GO" id="GO:0051539">
    <property type="term" value="F:4 iron, 4 sulfur cluster binding"/>
    <property type="evidence" value="ECO:0007669"/>
    <property type="project" value="UniProtKB-KW"/>
</dbReference>
<accession>A0A7J2TJW5</accession>
<keyword evidence="5" id="KW-0411">Iron-sulfur</keyword>
<keyword evidence="2" id="KW-0479">Metal-binding</keyword>
<dbReference type="GO" id="GO:0005886">
    <property type="term" value="C:plasma membrane"/>
    <property type="evidence" value="ECO:0007669"/>
    <property type="project" value="TreeGrafter"/>
</dbReference>
<evidence type="ECO:0000256" key="4">
    <source>
        <dbReference type="ARBA" id="ARBA00023004"/>
    </source>
</evidence>
<dbReference type="GO" id="GO:0016491">
    <property type="term" value="F:oxidoreductase activity"/>
    <property type="evidence" value="ECO:0007669"/>
    <property type="project" value="UniProtKB-KW"/>
</dbReference>
<dbReference type="Pfam" id="PF02754">
    <property type="entry name" value="CCG"/>
    <property type="match status" value="1"/>
</dbReference>
<evidence type="ECO:0000313" key="7">
    <source>
        <dbReference type="EMBL" id="HEH35658.1"/>
    </source>
</evidence>
<dbReference type="PANTHER" id="PTHR43255">
    <property type="entry name" value="IRON-SULFUR-BINDING OXIDOREDUCTASE FADF-RELATED-RELATED"/>
    <property type="match status" value="1"/>
</dbReference>
<dbReference type="InterPro" id="IPR017896">
    <property type="entry name" value="4Fe4S_Fe-S-bd"/>
</dbReference>
<evidence type="ECO:0000256" key="5">
    <source>
        <dbReference type="ARBA" id="ARBA00023014"/>
    </source>
</evidence>
<feature type="domain" description="4Fe-4S ferredoxin-type" evidence="6">
    <location>
        <begin position="36"/>
        <end position="65"/>
    </location>
</feature>
<dbReference type="EMBL" id="DSLA01000093">
    <property type="protein sequence ID" value="HEH35658.1"/>
    <property type="molecule type" value="Genomic_DNA"/>
</dbReference>
<dbReference type="InterPro" id="IPR004017">
    <property type="entry name" value="Cys_rich_dom"/>
</dbReference>
<gene>
    <name evidence="7" type="ORF">ENP88_05855</name>
</gene>
<dbReference type="PROSITE" id="PS00198">
    <property type="entry name" value="4FE4S_FER_1"/>
    <property type="match status" value="1"/>
</dbReference>
<proteinExistence type="predicted"/>
<dbReference type="PROSITE" id="PS51379">
    <property type="entry name" value="4FE4S_FER_2"/>
    <property type="match status" value="1"/>
</dbReference>
<protein>
    <submittedName>
        <fullName evidence="7">(Fe-S)-binding protein</fullName>
    </submittedName>
</protein>
<dbReference type="GO" id="GO:0046872">
    <property type="term" value="F:metal ion binding"/>
    <property type="evidence" value="ECO:0007669"/>
    <property type="project" value="UniProtKB-KW"/>
</dbReference>
<sequence>MKLNFNSSICESCEIFCMRNCRYIKNPEEFRKISRGEFSEILNECMNCYACEEFCPYENHPFYRIVELQEKFGVEKISPEIKEALIKRYEPEGDFKAKNVKKAVHICLFPEFKDISKLKIFEGYEPIRGRHLFCNLVYLHYGIISVIRERAMKVLANMSSIGFDEVILFHDECYSFYNSFLKAHGIKTDFRYKHLFEYFMELIEAGRTKKLNLKIAYQRPCSNRLNKTDKIFDQICKAIGVERVKRRYDRENSLCCGAAFILAKDEKLARDFQERNVSDIANTDADYVVFLCPMCYSTLSEKVKEVGMKPIMVHELFNMALL</sequence>